<accession>A0A4R8H222</accession>
<organism evidence="1 2">
    <name type="scientific">Orenia marismortui</name>
    <dbReference type="NCBI Taxonomy" id="46469"/>
    <lineage>
        <taxon>Bacteria</taxon>
        <taxon>Bacillati</taxon>
        <taxon>Bacillota</taxon>
        <taxon>Clostridia</taxon>
        <taxon>Halanaerobiales</taxon>
        <taxon>Halobacteroidaceae</taxon>
        <taxon>Orenia</taxon>
    </lineage>
</organism>
<gene>
    <name evidence="1" type="ORF">C7959_12018</name>
</gene>
<comment type="caution">
    <text evidence="1">The sequence shown here is derived from an EMBL/GenBank/DDBJ whole genome shotgun (WGS) entry which is preliminary data.</text>
</comment>
<evidence type="ECO:0000313" key="1">
    <source>
        <dbReference type="EMBL" id="TDX49124.1"/>
    </source>
</evidence>
<protein>
    <submittedName>
        <fullName evidence="1">Uncharacterized protein</fullName>
    </submittedName>
</protein>
<name>A0A4R8H222_9FIRM</name>
<sequence length="144" mass="17031">MEIRLEPCYPDDQNREEQIEYMVGEYEEVQEAVGPGDIASEYLDVAQVTVGLIDIEGGHIPLFKIDKEEAIANIRRKRISITLNIKRFRINRGNYKFAIFLIQKCLEMAYWICYENNISFESLLNDHKKKLESRRREWEEINDG</sequence>
<dbReference type="AlphaFoldDB" id="A0A4R8H222"/>
<dbReference type="RefSeq" id="WP_134117468.1">
    <property type="nucleotide sequence ID" value="NZ_SOEG01000020.1"/>
</dbReference>
<keyword evidence="2" id="KW-1185">Reference proteome</keyword>
<dbReference type="EMBL" id="SOEG01000020">
    <property type="protein sequence ID" value="TDX49124.1"/>
    <property type="molecule type" value="Genomic_DNA"/>
</dbReference>
<dbReference type="Proteomes" id="UP000295832">
    <property type="component" value="Unassembled WGS sequence"/>
</dbReference>
<reference evidence="1 2" key="1">
    <citation type="submission" date="2019-03" db="EMBL/GenBank/DDBJ databases">
        <title>Subsurface microbial communities from deep shales in Ohio and West Virginia, USA.</title>
        <authorList>
            <person name="Wrighton K."/>
        </authorList>
    </citation>
    <scope>NUCLEOTIDE SEQUENCE [LARGE SCALE GENOMIC DNA]</scope>
    <source>
        <strain evidence="1 2">MSL 6dP</strain>
    </source>
</reference>
<proteinExistence type="predicted"/>
<evidence type="ECO:0000313" key="2">
    <source>
        <dbReference type="Proteomes" id="UP000295832"/>
    </source>
</evidence>